<comment type="caution">
    <text evidence="1">The sequence shown here is derived from an EMBL/GenBank/DDBJ whole genome shotgun (WGS) entry which is preliminary data.</text>
</comment>
<sequence length="159" mass="17840">MAASVKIDQLTGDNYDTWKIHMRAILKKNDLWDYVSGAIPKPAKTDAKFAEWCKMDGKAESDILLAVSPSELIALNGLDTSKSIWDKLKSMYQSSGPAREASLLKKLVLTRMQEEDDLRKHIADFFDAVKKLKEIGLVQIVVNFLGIERVKNLALGTQM</sequence>
<evidence type="ECO:0000313" key="1">
    <source>
        <dbReference type="EMBL" id="CAK1597414.1"/>
    </source>
</evidence>
<reference evidence="1 2" key="1">
    <citation type="submission" date="2023-11" db="EMBL/GenBank/DDBJ databases">
        <authorList>
            <person name="Hedman E."/>
            <person name="Englund M."/>
            <person name="Stromberg M."/>
            <person name="Nyberg Akerstrom W."/>
            <person name="Nylinder S."/>
            <person name="Jareborg N."/>
            <person name="Kallberg Y."/>
            <person name="Kronander E."/>
        </authorList>
    </citation>
    <scope>NUCLEOTIDE SEQUENCE [LARGE SCALE GENOMIC DNA]</scope>
</reference>
<name>A0AAV1LTV7_9NEOP</name>
<protein>
    <recommendedName>
        <fullName evidence="3">DUF4219 domain-containing protein</fullName>
    </recommendedName>
</protein>
<evidence type="ECO:0000313" key="2">
    <source>
        <dbReference type="Proteomes" id="UP001314205"/>
    </source>
</evidence>
<dbReference type="PANTHER" id="PTHR35317">
    <property type="entry name" value="OS04G0629600 PROTEIN"/>
    <property type="match status" value="1"/>
</dbReference>
<dbReference type="Pfam" id="PF14223">
    <property type="entry name" value="Retrotran_gag_2"/>
    <property type="match status" value="1"/>
</dbReference>
<keyword evidence="2" id="KW-1185">Reference proteome</keyword>
<dbReference type="PANTHER" id="PTHR35317:SF29">
    <property type="entry name" value="CCHC-TYPE DOMAIN-CONTAINING PROTEIN"/>
    <property type="match status" value="1"/>
</dbReference>
<evidence type="ECO:0008006" key="3">
    <source>
        <dbReference type="Google" id="ProtNLM"/>
    </source>
</evidence>
<dbReference type="Proteomes" id="UP001314205">
    <property type="component" value="Unassembled WGS sequence"/>
</dbReference>
<accession>A0AAV1LTV7</accession>
<dbReference type="EMBL" id="CAVLGL010000094">
    <property type="protein sequence ID" value="CAK1597414.1"/>
    <property type="molecule type" value="Genomic_DNA"/>
</dbReference>
<dbReference type="AlphaFoldDB" id="A0AAV1LTV7"/>
<organism evidence="1 2">
    <name type="scientific">Parnassius mnemosyne</name>
    <name type="common">clouded apollo</name>
    <dbReference type="NCBI Taxonomy" id="213953"/>
    <lineage>
        <taxon>Eukaryota</taxon>
        <taxon>Metazoa</taxon>
        <taxon>Ecdysozoa</taxon>
        <taxon>Arthropoda</taxon>
        <taxon>Hexapoda</taxon>
        <taxon>Insecta</taxon>
        <taxon>Pterygota</taxon>
        <taxon>Neoptera</taxon>
        <taxon>Endopterygota</taxon>
        <taxon>Lepidoptera</taxon>
        <taxon>Glossata</taxon>
        <taxon>Ditrysia</taxon>
        <taxon>Papilionoidea</taxon>
        <taxon>Papilionidae</taxon>
        <taxon>Parnassiinae</taxon>
        <taxon>Parnassini</taxon>
        <taxon>Parnassius</taxon>
        <taxon>Driopa</taxon>
    </lineage>
</organism>
<gene>
    <name evidence="1" type="ORF">PARMNEM_LOCUS16633</name>
</gene>
<proteinExistence type="predicted"/>